<comment type="caution">
    <text evidence="2">The sequence shown here is derived from an EMBL/GenBank/DDBJ whole genome shotgun (WGS) entry which is preliminary data.</text>
</comment>
<dbReference type="OrthoDB" id="2443686at2759"/>
<keyword evidence="3" id="KW-1185">Reference proteome</keyword>
<evidence type="ECO:0000256" key="1">
    <source>
        <dbReference type="SAM" id="SignalP"/>
    </source>
</evidence>
<accession>A0A9N9I5H3</accession>
<protein>
    <submittedName>
        <fullName evidence="2">2234_t:CDS:1</fullName>
    </submittedName>
</protein>
<dbReference type="EMBL" id="CAJVQA010013017">
    <property type="protein sequence ID" value="CAG8721298.1"/>
    <property type="molecule type" value="Genomic_DNA"/>
</dbReference>
<name>A0A9N9I5H3_9GLOM</name>
<dbReference type="PROSITE" id="PS51257">
    <property type="entry name" value="PROKAR_LIPOPROTEIN"/>
    <property type="match status" value="1"/>
</dbReference>
<reference evidence="2" key="1">
    <citation type="submission" date="2021-06" db="EMBL/GenBank/DDBJ databases">
        <authorList>
            <person name="Kallberg Y."/>
            <person name="Tangrot J."/>
            <person name="Rosling A."/>
        </authorList>
    </citation>
    <scope>NUCLEOTIDE SEQUENCE</scope>
    <source>
        <strain evidence="2">FL966</strain>
    </source>
</reference>
<gene>
    <name evidence="2" type="ORF">CPELLU_LOCUS12911</name>
</gene>
<evidence type="ECO:0000313" key="3">
    <source>
        <dbReference type="Proteomes" id="UP000789759"/>
    </source>
</evidence>
<dbReference type="Proteomes" id="UP000789759">
    <property type="component" value="Unassembled WGS sequence"/>
</dbReference>
<feature type="signal peptide" evidence="1">
    <location>
        <begin position="1"/>
        <end position="21"/>
    </location>
</feature>
<evidence type="ECO:0000313" key="2">
    <source>
        <dbReference type="EMBL" id="CAG8721298.1"/>
    </source>
</evidence>
<dbReference type="AlphaFoldDB" id="A0A9N9I5H3"/>
<sequence>MTFKYLVFLVCCLISISTVFSACTPSSCKCSGNFQGQFCGSGYGCIPNHVYECQRGTGNTCDYGYPVLYSSVLFQINKL</sequence>
<proteinExistence type="predicted"/>
<keyword evidence="1" id="KW-0732">Signal</keyword>
<organism evidence="2 3">
    <name type="scientific">Cetraspora pellucida</name>
    <dbReference type="NCBI Taxonomy" id="1433469"/>
    <lineage>
        <taxon>Eukaryota</taxon>
        <taxon>Fungi</taxon>
        <taxon>Fungi incertae sedis</taxon>
        <taxon>Mucoromycota</taxon>
        <taxon>Glomeromycotina</taxon>
        <taxon>Glomeromycetes</taxon>
        <taxon>Diversisporales</taxon>
        <taxon>Gigasporaceae</taxon>
        <taxon>Cetraspora</taxon>
    </lineage>
</organism>
<feature type="chain" id="PRO_5040252572" evidence="1">
    <location>
        <begin position="22"/>
        <end position="79"/>
    </location>
</feature>